<proteinExistence type="predicted"/>
<reference evidence="2 3" key="1">
    <citation type="submission" date="2018-06" db="EMBL/GenBank/DDBJ databases">
        <title>Genomic Encyclopedia of Archaeal and Bacterial Type Strains, Phase II (KMG-II): from individual species to whole genera.</title>
        <authorList>
            <person name="Goeker M."/>
        </authorList>
    </citation>
    <scope>NUCLEOTIDE SEQUENCE [LARGE SCALE GENOMIC DNA]</scope>
    <source>
        <strain evidence="2 3">DSM 29821</strain>
    </source>
</reference>
<keyword evidence="1" id="KW-0732">Signal</keyword>
<comment type="caution">
    <text evidence="2">The sequence shown here is derived from an EMBL/GenBank/DDBJ whole genome shotgun (WGS) entry which is preliminary data.</text>
</comment>
<protein>
    <submittedName>
        <fullName evidence="2">Uncharacterized protein</fullName>
    </submittedName>
</protein>
<feature type="chain" id="PRO_5016401673" evidence="1">
    <location>
        <begin position="22"/>
        <end position="138"/>
    </location>
</feature>
<dbReference type="Proteomes" id="UP000249819">
    <property type="component" value="Unassembled WGS sequence"/>
</dbReference>
<dbReference type="EMBL" id="QLMA01000003">
    <property type="protein sequence ID" value="RAJ83598.1"/>
    <property type="molecule type" value="Genomic_DNA"/>
</dbReference>
<accession>A0A327WBT9</accession>
<sequence>MKSFMGIIVFLSISIVSLAQGPDKCNLLKKVLENPDSYIFFRGKSIADNYIIILDTSRFFQSCTLKDICGRNFVVITDTVFLDKRKYGDIYDLWISSKVKKRFSVAIWDRCTHAHTLAHIRRRRGQYEIYRQRAGWLD</sequence>
<evidence type="ECO:0000313" key="3">
    <source>
        <dbReference type="Proteomes" id="UP000249819"/>
    </source>
</evidence>
<gene>
    <name evidence="2" type="ORF">CLV59_103567</name>
</gene>
<name>A0A327WBT9_9BACT</name>
<feature type="signal peptide" evidence="1">
    <location>
        <begin position="1"/>
        <end position="21"/>
    </location>
</feature>
<dbReference type="AlphaFoldDB" id="A0A327WBT9"/>
<evidence type="ECO:0000256" key="1">
    <source>
        <dbReference type="SAM" id="SignalP"/>
    </source>
</evidence>
<keyword evidence="3" id="KW-1185">Reference proteome</keyword>
<evidence type="ECO:0000313" key="2">
    <source>
        <dbReference type="EMBL" id="RAJ83598.1"/>
    </source>
</evidence>
<dbReference type="RefSeq" id="WP_111592235.1">
    <property type="nucleotide sequence ID" value="NZ_QLMA01000003.1"/>
</dbReference>
<organism evidence="2 3">
    <name type="scientific">Chitinophaga dinghuensis</name>
    <dbReference type="NCBI Taxonomy" id="1539050"/>
    <lineage>
        <taxon>Bacteria</taxon>
        <taxon>Pseudomonadati</taxon>
        <taxon>Bacteroidota</taxon>
        <taxon>Chitinophagia</taxon>
        <taxon>Chitinophagales</taxon>
        <taxon>Chitinophagaceae</taxon>
        <taxon>Chitinophaga</taxon>
    </lineage>
</organism>